<evidence type="ECO:0000259" key="2">
    <source>
        <dbReference type="Pfam" id="PF00561"/>
    </source>
</evidence>
<keyword evidence="1 3" id="KW-0378">Hydrolase</keyword>
<protein>
    <submittedName>
        <fullName evidence="3">Alpha/beta hydrolase</fullName>
    </submittedName>
</protein>
<evidence type="ECO:0000313" key="4">
    <source>
        <dbReference type="Proteomes" id="UP000297564"/>
    </source>
</evidence>
<accession>A0A4Z0BLC0</accession>
<organism evidence="3 4">
    <name type="scientific">Ramlibacter rhizophilus</name>
    <dbReference type="NCBI Taxonomy" id="1781167"/>
    <lineage>
        <taxon>Bacteria</taxon>
        <taxon>Pseudomonadati</taxon>
        <taxon>Pseudomonadota</taxon>
        <taxon>Betaproteobacteria</taxon>
        <taxon>Burkholderiales</taxon>
        <taxon>Comamonadaceae</taxon>
        <taxon>Ramlibacter</taxon>
    </lineage>
</organism>
<dbReference type="Pfam" id="PF00561">
    <property type="entry name" value="Abhydrolase_1"/>
    <property type="match status" value="1"/>
</dbReference>
<dbReference type="PRINTS" id="PR00412">
    <property type="entry name" value="EPOXHYDRLASE"/>
</dbReference>
<sequence length="297" mass="32566">MIETGELALPHGITLSCRMAGDPAAPVLVFLHGFPEAAFVWDDMLTRLAARGYRCIAPNLRGYASSSSPADREAYRAHHLLQDIEALLAAQGAPVAALVAHDWGGAIAWGVAARRPGLMERLVIINAPHAGAFARELQGNPRQQAASAYMNYLARPDAAQRLAQDDFRRIWPFFADAQGRADWLTEDVKDRFRQVWREGGAGLVGPCSYYAASPLRPPTPGDPAAAGLTLADNALRVSVPTLVLWGEQDSALLPSLLDGLDRWVPDLRIERHPQASHWVVHEDPNWVARRIEAFLRP</sequence>
<reference evidence="3 4" key="1">
    <citation type="submission" date="2019-03" db="EMBL/GenBank/DDBJ databases">
        <title>Ramlibacter rhizophilus CCTCC AB2015357, whole genome shotgun sequence.</title>
        <authorList>
            <person name="Zhang X."/>
            <person name="Feng G."/>
            <person name="Zhu H."/>
        </authorList>
    </citation>
    <scope>NUCLEOTIDE SEQUENCE [LARGE SCALE GENOMIC DNA]</scope>
    <source>
        <strain evidence="3 4">CCTCC AB2015357</strain>
    </source>
</reference>
<evidence type="ECO:0000313" key="3">
    <source>
        <dbReference type="EMBL" id="TFY99590.1"/>
    </source>
</evidence>
<dbReference type="SUPFAM" id="SSF53474">
    <property type="entry name" value="alpha/beta-Hydrolases"/>
    <property type="match status" value="1"/>
</dbReference>
<dbReference type="OrthoDB" id="2987348at2"/>
<dbReference type="PRINTS" id="PR00111">
    <property type="entry name" value="ABHYDROLASE"/>
</dbReference>
<name>A0A4Z0BLC0_9BURK</name>
<dbReference type="InterPro" id="IPR000073">
    <property type="entry name" value="AB_hydrolase_1"/>
</dbReference>
<dbReference type="GO" id="GO:0016787">
    <property type="term" value="F:hydrolase activity"/>
    <property type="evidence" value="ECO:0007669"/>
    <property type="project" value="UniProtKB-KW"/>
</dbReference>
<dbReference type="EMBL" id="SMLL01000004">
    <property type="protein sequence ID" value="TFY99590.1"/>
    <property type="molecule type" value="Genomic_DNA"/>
</dbReference>
<dbReference type="InterPro" id="IPR000639">
    <property type="entry name" value="Epox_hydrolase-like"/>
</dbReference>
<keyword evidence="4" id="KW-1185">Reference proteome</keyword>
<comment type="caution">
    <text evidence="3">The sequence shown here is derived from an EMBL/GenBank/DDBJ whole genome shotgun (WGS) entry which is preliminary data.</text>
</comment>
<feature type="domain" description="AB hydrolase-1" evidence="2">
    <location>
        <begin position="26"/>
        <end position="284"/>
    </location>
</feature>
<dbReference type="AlphaFoldDB" id="A0A4Z0BLC0"/>
<gene>
    <name evidence="3" type="ORF">EZ242_10590</name>
</gene>
<dbReference type="PANTHER" id="PTHR43329">
    <property type="entry name" value="EPOXIDE HYDROLASE"/>
    <property type="match status" value="1"/>
</dbReference>
<dbReference type="InterPro" id="IPR029058">
    <property type="entry name" value="AB_hydrolase_fold"/>
</dbReference>
<dbReference type="RefSeq" id="WP_135285133.1">
    <property type="nucleotide sequence ID" value="NZ_SMLL01000004.1"/>
</dbReference>
<proteinExistence type="predicted"/>
<dbReference type="Proteomes" id="UP000297564">
    <property type="component" value="Unassembled WGS sequence"/>
</dbReference>
<dbReference type="Gene3D" id="3.40.50.1820">
    <property type="entry name" value="alpha/beta hydrolase"/>
    <property type="match status" value="1"/>
</dbReference>
<evidence type="ECO:0000256" key="1">
    <source>
        <dbReference type="ARBA" id="ARBA00022801"/>
    </source>
</evidence>